<protein>
    <submittedName>
        <fullName evidence="2">DUF1311 domain-containing protein</fullName>
    </submittedName>
</protein>
<evidence type="ECO:0000313" key="3">
    <source>
        <dbReference type="Proteomes" id="UP001288778"/>
    </source>
</evidence>
<reference evidence="2" key="1">
    <citation type="submission" date="2019-11" db="EMBL/GenBank/DDBJ databases">
        <title>Characterization of Clostridium perfringens isolates from swine manure treated agricultural soils.</title>
        <authorList>
            <person name="Wushke S.T."/>
        </authorList>
    </citation>
    <scope>NUCLEOTIDE SEQUENCE</scope>
    <source>
        <strain evidence="2">X94</strain>
    </source>
</reference>
<accession>A0AAW9HY68</accession>
<sequence length="137" mass="15840">SNMIKEVAKSLKEECNTLLKKSKEEYDEEINANTINLKKSYYLDCLNTIEENYKYAYDDLISGVELREMLGQEYSQWDKTLNEIWSVLKEQLPNEEIKGLTQNQKTWIKTKKADADFAQEEGGTGTLGLEMRADSLL</sequence>
<evidence type="ECO:0000259" key="1">
    <source>
        <dbReference type="Pfam" id="PF07007"/>
    </source>
</evidence>
<dbReference type="Gene3D" id="1.20.1270.180">
    <property type="match status" value="1"/>
</dbReference>
<feature type="domain" description="Lysozyme inhibitor LprI-like N-terminal" evidence="1">
    <location>
        <begin position="64"/>
        <end position="136"/>
    </location>
</feature>
<dbReference type="RefSeq" id="WP_322395838.1">
    <property type="nucleotide sequence ID" value="NZ_WNUI01000548.1"/>
</dbReference>
<dbReference type="AlphaFoldDB" id="A0AAW9HY68"/>
<feature type="non-terminal residue" evidence="2">
    <location>
        <position position="1"/>
    </location>
</feature>
<dbReference type="Proteomes" id="UP001288778">
    <property type="component" value="Unassembled WGS sequence"/>
</dbReference>
<evidence type="ECO:0000313" key="2">
    <source>
        <dbReference type="EMBL" id="MDZ4910641.1"/>
    </source>
</evidence>
<dbReference type="Pfam" id="PF07007">
    <property type="entry name" value="LprI"/>
    <property type="match status" value="1"/>
</dbReference>
<dbReference type="EMBL" id="WNUI01000548">
    <property type="protein sequence ID" value="MDZ4910641.1"/>
    <property type="molecule type" value="Genomic_DNA"/>
</dbReference>
<feature type="non-terminal residue" evidence="2">
    <location>
        <position position="137"/>
    </location>
</feature>
<proteinExistence type="predicted"/>
<comment type="caution">
    <text evidence="2">The sequence shown here is derived from an EMBL/GenBank/DDBJ whole genome shotgun (WGS) entry which is preliminary data.</text>
</comment>
<name>A0AAW9HY68_CLOPF</name>
<organism evidence="2 3">
    <name type="scientific">Clostridium perfringens</name>
    <dbReference type="NCBI Taxonomy" id="1502"/>
    <lineage>
        <taxon>Bacteria</taxon>
        <taxon>Bacillati</taxon>
        <taxon>Bacillota</taxon>
        <taxon>Clostridia</taxon>
        <taxon>Eubacteriales</taxon>
        <taxon>Clostridiaceae</taxon>
        <taxon>Clostridium</taxon>
    </lineage>
</organism>
<dbReference type="InterPro" id="IPR009739">
    <property type="entry name" value="LprI-like_N"/>
</dbReference>
<gene>
    <name evidence="2" type="ORF">GNF68_16785</name>
</gene>